<dbReference type="InterPro" id="IPR000531">
    <property type="entry name" value="Beta-barrel_TonB"/>
</dbReference>
<protein>
    <recommendedName>
        <fullName evidence="17">TonB-dependent receptor</fullName>
    </recommendedName>
</protein>
<evidence type="ECO:0000259" key="13">
    <source>
        <dbReference type="Pfam" id="PF00593"/>
    </source>
</evidence>
<evidence type="ECO:0000256" key="7">
    <source>
        <dbReference type="ARBA" id="ARBA00023136"/>
    </source>
</evidence>
<gene>
    <name evidence="15" type="ORF">AMPC_00330</name>
</gene>
<evidence type="ECO:0000256" key="8">
    <source>
        <dbReference type="ARBA" id="ARBA00023170"/>
    </source>
</evidence>
<evidence type="ECO:0000256" key="12">
    <source>
        <dbReference type="SAM" id="SignalP"/>
    </source>
</evidence>
<feature type="signal peptide" evidence="12">
    <location>
        <begin position="1"/>
        <end position="21"/>
    </location>
</feature>
<dbReference type="EMBL" id="AP025592">
    <property type="protein sequence ID" value="BDG06920.1"/>
    <property type="molecule type" value="Genomic_DNA"/>
</dbReference>
<comment type="subcellular location">
    <subcellularLocation>
        <location evidence="1 10">Cell outer membrane</location>
        <topology evidence="1 10">Multi-pass membrane protein</topology>
    </subcellularLocation>
</comment>
<dbReference type="Proteomes" id="UP001162734">
    <property type="component" value="Chromosome"/>
</dbReference>
<keyword evidence="6 11" id="KW-0798">TonB box</keyword>
<evidence type="ECO:0000256" key="2">
    <source>
        <dbReference type="ARBA" id="ARBA00022448"/>
    </source>
</evidence>
<dbReference type="Gene3D" id="2.170.130.10">
    <property type="entry name" value="TonB-dependent receptor, plug domain"/>
    <property type="match status" value="1"/>
</dbReference>
<evidence type="ECO:0000256" key="11">
    <source>
        <dbReference type="RuleBase" id="RU003357"/>
    </source>
</evidence>
<dbReference type="Pfam" id="PF07715">
    <property type="entry name" value="Plug"/>
    <property type="match status" value="1"/>
</dbReference>
<evidence type="ECO:0000256" key="5">
    <source>
        <dbReference type="ARBA" id="ARBA00022729"/>
    </source>
</evidence>
<comment type="similarity">
    <text evidence="10 11">Belongs to the TonB-dependent receptor family.</text>
</comment>
<evidence type="ECO:0000256" key="4">
    <source>
        <dbReference type="ARBA" id="ARBA00022692"/>
    </source>
</evidence>
<accession>A0ABN6N128</accession>
<keyword evidence="4 10" id="KW-0812">Transmembrane</keyword>
<reference evidence="16" key="1">
    <citation type="journal article" date="2022" name="Int. J. Syst. Evol. Microbiol.">
        <title>Anaeromyxobacter oryzae sp. nov., Anaeromyxobacter diazotrophicus sp. nov. and Anaeromyxobacter paludicola sp. nov., isolated from paddy soils.</title>
        <authorList>
            <person name="Itoh H."/>
            <person name="Xu Z."/>
            <person name="Mise K."/>
            <person name="Masuda Y."/>
            <person name="Ushijima N."/>
            <person name="Hayakawa C."/>
            <person name="Shiratori Y."/>
            <person name="Senoo K."/>
        </authorList>
    </citation>
    <scope>NUCLEOTIDE SEQUENCE [LARGE SCALE GENOMIC DNA]</scope>
    <source>
        <strain evidence="16">Red630</strain>
    </source>
</reference>
<dbReference type="InterPro" id="IPR037066">
    <property type="entry name" value="Plug_dom_sf"/>
</dbReference>
<evidence type="ECO:0000256" key="10">
    <source>
        <dbReference type="PROSITE-ProRule" id="PRU01360"/>
    </source>
</evidence>
<evidence type="ECO:0000313" key="15">
    <source>
        <dbReference type="EMBL" id="BDG06920.1"/>
    </source>
</evidence>
<feature type="domain" description="TonB-dependent receptor plug" evidence="14">
    <location>
        <begin position="49"/>
        <end position="158"/>
    </location>
</feature>
<name>A0ABN6N128_9BACT</name>
<proteinExistence type="inferred from homology"/>
<dbReference type="SUPFAM" id="SSF56935">
    <property type="entry name" value="Porins"/>
    <property type="match status" value="1"/>
</dbReference>
<dbReference type="PROSITE" id="PS52016">
    <property type="entry name" value="TONB_DEPENDENT_REC_3"/>
    <property type="match status" value="1"/>
</dbReference>
<keyword evidence="2 10" id="KW-0813">Transport</keyword>
<dbReference type="PANTHER" id="PTHR30069:SF29">
    <property type="entry name" value="HEMOGLOBIN AND HEMOGLOBIN-HAPTOGLOBIN-BINDING PROTEIN 1-RELATED"/>
    <property type="match status" value="1"/>
</dbReference>
<keyword evidence="3 10" id="KW-1134">Transmembrane beta strand</keyword>
<dbReference type="PANTHER" id="PTHR30069">
    <property type="entry name" value="TONB-DEPENDENT OUTER MEMBRANE RECEPTOR"/>
    <property type="match status" value="1"/>
</dbReference>
<evidence type="ECO:0000313" key="16">
    <source>
        <dbReference type="Proteomes" id="UP001162734"/>
    </source>
</evidence>
<dbReference type="InterPro" id="IPR012910">
    <property type="entry name" value="Plug_dom"/>
</dbReference>
<keyword evidence="16" id="KW-1185">Reference proteome</keyword>
<dbReference type="InterPro" id="IPR039426">
    <property type="entry name" value="TonB-dep_rcpt-like"/>
</dbReference>
<evidence type="ECO:0008006" key="17">
    <source>
        <dbReference type="Google" id="ProtNLM"/>
    </source>
</evidence>
<evidence type="ECO:0000256" key="1">
    <source>
        <dbReference type="ARBA" id="ARBA00004571"/>
    </source>
</evidence>
<dbReference type="Gene3D" id="2.40.170.20">
    <property type="entry name" value="TonB-dependent receptor, beta-barrel domain"/>
    <property type="match status" value="1"/>
</dbReference>
<keyword evidence="7 10" id="KW-0472">Membrane</keyword>
<keyword evidence="5 12" id="KW-0732">Signal</keyword>
<feature type="domain" description="TonB-dependent receptor-like beta-barrel" evidence="13">
    <location>
        <begin position="256"/>
        <end position="597"/>
    </location>
</feature>
<feature type="chain" id="PRO_5045941998" description="TonB-dependent receptor" evidence="12">
    <location>
        <begin position="22"/>
        <end position="686"/>
    </location>
</feature>
<dbReference type="InterPro" id="IPR036942">
    <property type="entry name" value="Beta-barrel_TonB_sf"/>
</dbReference>
<evidence type="ECO:0000259" key="14">
    <source>
        <dbReference type="Pfam" id="PF07715"/>
    </source>
</evidence>
<organism evidence="15 16">
    <name type="scientific">Anaeromyxobacter paludicola</name>
    <dbReference type="NCBI Taxonomy" id="2918171"/>
    <lineage>
        <taxon>Bacteria</taxon>
        <taxon>Pseudomonadati</taxon>
        <taxon>Myxococcota</taxon>
        <taxon>Myxococcia</taxon>
        <taxon>Myxococcales</taxon>
        <taxon>Cystobacterineae</taxon>
        <taxon>Anaeromyxobacteraceae</taxon>
        <taxon>Anaeromyxobacter</taxon>
    </lineage>
</organism>
<dbReference type="RefSeq" id="WP_248343502.1">
    <property type="nucleotide sequence ID" value="NZ_AP025592.1"/>
</dbReference>
<evidence type="ECO:0000256" key="6">
    <source>
        <dbReference type="ARBA" id="ARBA00023077"/>
    </source>
</evidence>
<keyword evidence="8" id="KW-0675">Receptor</keyword>
<evidence type="ECO:0000256" key="3">
    <source>
        <dbReference type="ARBA" id="ARBA00022452"/>
    </source>
</evidence>
<evidence type="ECO:0000256" key="9">
    <source>
        <dbReference type="ARBA" id="ARBA00023237"/>
    </source>
</evidence>
<sequence length="686" mass="72671">MMKTIAAALSAALLLPSPAPAQDVSDLEGLLNQSVVSTASKSAETADLAPATTSVITAEDLRRYGFTSLDQAINFLAVGMVTEPSYGTPEIGARGVLLSGDYGNHVLLLVDGHAVNEPWDGTAYFDRSAAIPIDLVDHVEIILGPGSVLYGSSAMLGVINVITRRAKDYQGMHLVAEGGAPLTAHVAGGYGQTFEVGGREGELTIGLDYQRDQGPTLSYAPQAYADGTPWGGDASHRAIDVPAGQARLVLGDLDVTLRGAVSRRTATQLFSGSFDDSDSWERDRWLSLDARWARAVSPNLQLSGRLYGDLYDYFANIPSGSALDCLEGQASCVYQNSGVSRWGGLEVSGTWDWLQDGRYVTLVGADGRLRHVTSWLAYQDRGTGSSTRTSAYDVSDTVIGAYLQQTLRPASWLSLNAGLRLDDYENFGAHLSPRLAAVVPAWSGGTVKAIYSEAFRAPSFYERYYADATTELAAPSLRPETVRSVEGLLEQRLGAQRFRFGLFRSWWNDMVVLVPASDAAVAAAIASGALAAGAANVTTYANASRVDSYGLNADWEGSGLRQRLRYGVALTVAHSRASGDAPLAAAAQVFGNARVSYDLGGPVLALAVRAAGPRPVSGSSLDPAPDAKAQCDLHAAVSGPLGAGIAYRLSADYSVLESSAYAVGPGRDQLLPLPRYQLMAGLRFDR</sequence>
<dbReference type="Pfam" id="PF00593">
    <property type="entry name" value="TonB_dep_Rec_b-barrel"/>
    <property type="match status" value="1"/>
</dbReference>
<keyword evidence="9 10" id="KW-0998">Cell outer membrane</keyword>